<dbReference type="PANTHER" id="PTHR21310">
    <property type="entry name" value="AMINOGLYCOSIDE PHOSPHOTRANSFERASE-RELATED-RELATED"/>
    <property type="match status" value="1"/>
</dbReference>
<dbReference type="InterPro" id="IPR011009">
    <property type="entry name" value="Kinase-like_dom_sf"/>
</dbReference>
<dbReference type="STRING" id="1035309.A0A2C5X5M9"/>
<organism evidence="2 3">
    <name type="scientific">Ceratocystis fimbriata CBS 114723</name>
    <dbReference type="NCBI Taxonomy" id="1035309"/>
    <lineage>
        <taxon>Eukaryota</taxon>
        <taxon>Fungi</taxon>
        <taxon>Dikarya</taxon>
        <taxon>Ascomycota</taxon>
        <taxon>Pezizomycotina</taxon>
        <taxon>Sordariomycetes</taxon>
        <taxon>Hypocreomycetidae</taxon>
        <taxon>Microascales</taxon>
        <taxon>Ceratocystidaceae</taxon>
        <taxon>Ceratocystis</taxon>
    </lineage>
</organism>
<evidence type="ECO:0000313" key="3">
    <source>
        <dbReference type="Proteomes" id="UP000222788"/>
    </source>
</evidence>
<dbReference type="PANTHER" id="PTHR21310:SF51">
    <property type="entry name" value="AMINOGLYCOSIDE PHOSPHOTRANSFERASE DOMAIN-CONTAINING PROTEIN"/>
    <property type="match status" value="1"/>
</dbReference>
<sequence>MTQKGSRESVNSHASEEDEHAELFSAVLSTVNKEQLALLGSTVLRRIEPQHPTAQTTPSIGDPMYGSFHVLFPLLFETSLRWLVKIPINGTPEKWNDSSASALASEASTMRMLKRETTIPLPDVLDFSSTTQNALQCPYIVMTFISGIPLYDAWFGHHLSGASPELTRERRTRALDNIAAAMMQLGRFTFPSGGRPTFGEDGEISEIGPVRRIDRRAMLDRWFIHNDPDDDPIYVECPAYTDPKRHYNFMLDMYPEENLVPRGMQALLRKLISWIPEPDEAASFVLTHPDFDIQNFIVSNDGELQAIIDWDGVAAMPRTLGNERYPGWLTRDWDPNMYGYKESMDQGVKPEGLWEDSPTSLSFYRSLYEKMLAKYRVGESQSSDNDICRMSLITDNIAIATEDPTCRAEMLQKIVEEIGAISEHAAELDFDDLVVMFAENNVDDAVMDMLQKGFIGLLSKEGL</sequence>
<name>A0A2C5X5M9_9PEZI</name>
<proteinExistence type="predicted"/>
<dbReference type="InterPro" id="IPR051678">
    <property type="entry name" value="AGP_Transferase"/>
</dbReference>
<evidence type="ECO:0000313" key="2">
    <source>
        <dbReference type="EMBL" id="PHH53745.1"/>
    </source>
</evidence>
<comment type="caution">
    <text evidence="2">The sequence shown here is derived from an EMBL/GenBank/DDBJ whole genome shotgun (WGS) entry which is preliminary data.</text>
</comment>
<dbReference type="SUPFAM" id="SSF56112">
    <property type="entry name" value="Protein kinase-like (PK-like)"/>
    <property type="match status" value="1"/>
</dbReference>
<reference evidence="2 3" key="2">
    <citation type="journal article" date="2013" name="IMA Fungus">
        <title>IMA Genome-F 1: Ceratocystis fimbriata: Draft nuclear genome sequence for the plant pathogen, Ceratocystis fimbriata.</title>
        <authorList>
            <person name="Wilken P.M."/>
            <person name="Steenkamp E.T."/>
            <person name="Wingfield M.J."/>
            <person name="de Beer Z.W."/>
            <person name="Wingfield B.D."/>
        </authorList>
    </citation>
    <scope>NUCLEOTIDE SEQUENCE [LARGE SCALE GENOMIC DNA]</scope>
    <source>
        <strain evidence="2 3">CBS 114723</strain>
    </source>
</reference>
<dbReference type="InterPro" id="IPR002575">
    <property type="entry name" value="Aminoglycoside_PTrfase"/>
</dbReference>
<dbReference type="Gene3D" id="3.90.1200.10">
    <property type="match status" value="1"/>
</dbReference>
<accession>A0A2C5X5M9</accession>
<protein>
    <recommendedName>
        <fullName evidence="1">Aminoglycoside phosphotransferase domain-containing protein</fullName>
    </recommendedName>
</protein>
<gene>
    <name evidence="2" type="ORF">CFIMG_004043RA</name>
</gene>
<reference evidence="2 3" key="1">
    <citation type="journal article" date="2013" name="Fungal Biol.">
        <title>Analysis of microsatellite markers in the genome of the plant pathogen Ceratocystis fimbriata.</title>
        <authorList>
            <person name="Simpson M.C."/>
            <person name="Wilken P.M."/>
            <person name="Coetzee M.P."/>
            <person name="Wingfield M.J."/>
            <person name="Wingfield B.D."/>
        </authorList>
    </citation>
    <scope>NUCLEOTIDE SEQUENCE [LARGE SCALE GENOMIC DNA]</scope>
    <source>
        <strain evidence="2 3">CBS 114723</strain>
    </source>
</reference>
<keyword evidence="3" id="KW-1185">Reference proteome</keyword>
<dbReference type="EMBL" id="APWK03000038">
    <property type="protein sequence ID" value="PHH53745.1"/>
    <property type="molecule type" value="Genomic_DNA"/>
</dbReference>
<dbReference type="OrthoDB" id="10003767at2759"/>
<feature type="domain" description="Aminoglycoside phosphotransferase" evidence="1">
    <location>
        <begin position="97"/>
        <end position="314"/>
    </location>
</feature>
<dbReference type="Proteomes" id="UP000222788">
    <property type="component" value="Unassembled WGS sequence"/>
</dbReference>
<dbReference type="AlphaFoldDB" id="A0A2C5X5M9"/>
<dbReference type="Pfam" id="PF01636">
    <property type="entry name" value="APH"/>
    <property type="match status" value="1"/>
</dbReference>
<evidence type="ECO:0000259" key="1">
    <source>
        <dbReference type="Pfam" id="PF01636"/>
    </source>
</evidence>